<reference evidence="1" key="1">
    <citation type="journal article" date="2015" name="Nature">
        <title>Complex archaea that bridge the gap between prokaryotes and eukaryotes.</title>
        <authorList>
            <person name="Spang A."/>
            <person name="Saw J.H."/>
            <person name="Jorgensen S.L."/>
            <person name="Zaremba-Niedzwiedzka K."/>
            <person name="Martijn J."/>
            <person name="Lind A.E."/>
            <person name="van Eijk R."/>
            <person name="Schleper C."/>
            <person name="Guy L."/>
            <person name="Ettema T.J."/>
        </authorList>
    </citation>
    <scope>NUCLEOTIDE SEQUENCE</scope>
</reference>
<comment type="caution">
    <text evidence="1">The sequence shown here is derived from an EMBL/GenBank/DDBJ whole genome shotgun (WGS) entry which is preliminary data.</text>
</comment>
<protein>
    <recommendedName>
        <fullName evidence="2">DUF1064 domain-containing protein</fullName>
    </recommendedName>
</protein>
<dbReference type="EMBL" id="LAZR01046245">
    <property type="protein sequence ID" value="KKK96986.1"/>
    <property type="molecule type" value="Genomic_DNA"/>
</dbReference>
<dbReference type="InterPro" id="IPR009414">
    <property type="entry name" value="DUF1064"/>
</dbReference>
<organism evidence="1">
    <name type="scientific">marine sediment metagenome</name>
    <dbReference type="NCBI Taxonomy" id="412755"/>
    <lineage>
        <taxon>unclassified sequences</taxon>
        <taxon>metagenomes</taxon>
        <taxon>ecological metagenomes</taxon>
    </lineage>
</organism>
<proteinExistence type="predicted"/>
<accession>A0A0F9CK30</accession>
<evidence type="ECO:0008006" key="2">
    <source>
        <dbReference type="Google" id="ProtNLM"/>
    </source>
</evidence>
<dbReference type="AlphaFoldDB" id="A0A0F9CK30"/>
<gene>
    <name evidence="1" type="ORF">LCGC14_2657270</name>
</gene>
<name>A0A0F9CK30_9ZZZZ</name>
<evidence type="ECO:0000313" key="1">
    <source>
        <dbReference type="EMBL" id="KKK96986.1"/>
    </source>
</evidence>
<dbReference type="Pfam" id="PF06356">
    <property type="entry name" value="DUF1064"/>
    <property type="match status" value="1"/>
</dbReference>
<sequence length="95" mass="11197">MFDSKAECRRGEELALLERGGRIGNVFYQRKFVLCEKPKITITIDFDYMEKGHQIFEDTKGVLTRDFRTKLAWLKEKYGIDVVLSGKQDKLWKGY</sequence>